<dbReference type="Pfam" id="PF13976">
    <property type="entry name" value="gag_pre-integrs"/>
    <property type="match status" value="1"/>
</dbReference>
<dbReference type="SUPFAM" id="SSF53098">
    <property type="entry name" value="Ribonuclease H-like"/>
    <property type="match status" value="1"/>
</dbReference>
<dbReference type="AlphaFoldDB" id="A0A438EQG4"/>
<dbReference type="GO" id="GO:0016787">
    <property type="term" value="F:hydrolase activity"/>
    <property type="evidence" value="ECO:0007669"/>
    <property type="project" value="UniProtKB-KW"/>
</dbReference>
<evidence type="ECO:0000256" key="1">
    <source>
        <dbReference type="ARBA" id="ARBA00022723"/>
    </source>
</evidence>
<evidence type="ECO:0000256" key="2">
    <source>
        <dbReference type="ARBA" id="ARBA00022801"/>
    </source>
</evidence>
<dbReference type="Pfam" id="PF07727">
    <property type="entry name" value="RVT_2"/>
    <property type="match status" value="2"/>
</dbReference>
<proteinExistence type="predicted"/>
<evidence type="ECO:0000259" key="5">
    <source>
        <dbReference type="PROSITE" id="PS50158"/>
    </source>
</evidence>
<dbReference type="InterPro" id="IPR001878">
    <property type="entry name" value="Znf_CCHC"/>
</dbReference>
<keyword evidence="2" id="KW-0378">Hydrolase</keyword>
<feature type="compositionally biased region" description="Polar residues" evidence="4">
    <location>
        <begin position="208"/>
        <end position="217"/>
    </location>
</feature>
<dbReference type="Pfam" id="PF25597">
    <property type="entry name" value="SH3_retrovirus"/>
    <property type="match status" value="1"/>
</dbReference>
<dbReference type="SUPFAM" id="SSF56672">
    <property type="entry name" value="DNA/RNA polymerases"/>
    <property type="match status" value="1"/>
</dbReference>
<dbReference type="InterPro" id="IPR001584">
    <property type="entry name" value="Integrase_cat-core"/>
</dbReference>
<keyword evidence="3" id="KW-0862">Zinc</keyword>
<dbReference type="InterPro" id="IPR012337">
    <property type="entry name" value="RNaseH-like_sf"/>
</dbReference>
<organism evidence="7 8">
    <name type="scientific">Vitis vinifera</name>
    <name type="common">Grape</name>
    <dbReference type="NCBI Taxonomy" id="29760"/>
    <lineage>
        <taxon>Eukaryota</taxon>
        <taxon>Viridiplantae</taxon>
        <taxon>Streptophyta</taxon>
        <taxon>Embryophyta</taxon>
        <taxon>Tracheophyta</taxon>
        <taxon>Spermatophyta</taxon>
        <taxon>Magnoliopsida</taxon>
        <taxon>eudicotyledons</taxon>
        <taxon>Gunneridae</taxon>
        <taxon>Pentapetalae</taxon>
        <taxon>rosids</taxon>
        <taxon>Vitales</taxon>
        <taxon>Vitaceae</taxon>
        <taxon>Viteae</taxon>
        <taxon>Vitis</taxon>
    </lineage>
</organism>
<feature type="domain" description="Integrase catalytic" evidence="6">
    <location>
        <begin position="438"/>
        <end position="544"/>
    </location>
</feature>
<dbReference type="Pfam" id="PF14223">
    <property type="entry name" value="Retrotran_gag_2"/>
    <property type="match status" value="1"/>
</dbReference>
<dbReference type="InterPro" id="IPR025724">
    <property type="entry name" value="GAG-pre-integrase_dom"/>
</dbReference>
<dbReference type="GO" id="GO:0008270">
    <property type="term" value="F:zinc ion binding"/>
    <property type="evidence" value="ECO:0007669"/>
    <property type="project" value="UniProtKB-KW"/>
</dbReference>
<dbReference type="Proteomes" id="UP000288805">
    <property type="component" value="Unassembled WGS sequence"/>
</dbReference>
<dbReference type="EMBL" id="QGNW01001217">
    <property type="protein sequence ID" value="RVW49907.1"/>
    <property type="molecule type" value="Genomic_DNA"/>
</dbReference>
<dbReference type="InterPro" id="IPR013103">
    <property type="entry name" value="RVT_2"/>
</dbReference>
<dbReference type="InterPro" id="IPR036397">
    <property type="entry name" value="RNaseH_sf"/>
</dbReference>
<keyword evidence="3" id="KW-0863">Zinc-finger</keyword>
<dbReference type="GO" id="GO:0015074">
    <property type="term" value="P:DNA integration"/>
    <property type="evidence" value="ECO:0007669"/>
    <property type="project" value="InterPro"/>
</dbReference>
<evidence type="ECO:0000259" key="6">
    <source>
        <dbReference type="PROSITE" id="PS50994"/>
    </source>
</evidence>
<sequence>MNSASSISANVNNIPVLNDTNFKKWKEHVIIVLGCMDLDFALREDRPSDLTSVSTIEQRSTMEKWERSNRMSLMIMKHSIPEAIRGAIPEETQAKAFLDQIANRFAANEKVETNTILSKLVSMRYKGKENIREYIMEMSNLVTRLKALKLELSEDILVHLVLISLPTQFSPFKISYNTQKEKWTLNELIAQCVQEEERLKQEKIESTHLASTSQGFGTNKKRKRDNKGKQTAVSRTSKQNEQKKQDKEITCFFCKKTGHMKKTCTRYAAWREKKGTLLNFVCSEINLAVVPTDTWWIDTGATTHISVTMQGCLRSRMPTDGERYIYVGNGNKVAVKAIGLFKLQLDSGCSLTDKLYKLNIKATNGNETLHSSDYGIKRKLINENSSMLWHKRLGHISNQRIQRLVSEGILDPLDFSDFQVCIECIKAEVENQLSKKIKAVRSDRGGEYYGRYDGSGEQRPGPFTKYLMECAIVPQYTIPGTPSQNGVVERRNRTLKDMVRSMISHSTLPESLWGEAIKTAVYILNRVPSKAVAKTPYELWTSKKPSIRHLHVWGCPAEARPYKPNEKKLDSRTVSCYFVGYSERSRGFKFYDPSTRSFFEMGNAKFIEDVELSGREPLRKVVFEEESINIPIITTGHGHIMFDDTIQNVQSITGIQDTLEIPPTQVMEPIQVHQEVTQQPQEPQVQVPLRRSTRERRSTISDDYVVYLQEHDFDMGLEDDPISVSQVKQSSDSEKWIEAMEDEMKSMKDNDVWDLVELPKGVKPIGCKWIFKTKRDSKGNIVRYKARLVAKGFTQKEGIDYKETFSPVSSKDSFRIIMALVAHYDLELHQMDVKTAFLNGNIDETIYTVQPENFESNDSKQLVCRLKRRTPLINAYKFSGSKFIILVLYVDDILLASSDVGLLHETKRFLSSKFDMKDLGNASFVLGIHKDRSRGILGLSQKAYIDKVLSRFGMSNCAPRDTPVAKGDKFSLHQCPKNEREKKDMERFPYASAIGSLMYAQVCTRPDIAYIVGMLGRYLSNLGMDHWKKAKRVMRYLQRTKDYMLTYRRSSHLEIVGYSDSDFAGCLDSKRSTSGYIFMLARGAVSWKSVKQTLIASSTMEAEFIACYEASNHGIWLRNFVTQLRIVDGIEKPLRINCDNKATELYSKNNRSSSKSKHIDIKFLVVKERVQSLQVSIEHISTNSMIADPLTKGLPPKVYHEHVTHMGVVHIDDVPV</sequence>
<dbReference type="CDD" id="cd09272">
    <property type="entry name" value="RNase_HI_RT_Ty1"/>
    <property type="match status" value="1"/>
</dbReference>
<dbReference type="InterPro" id="IPR057670">
    <property type="entry name" value="SH3_retrovirus"/>
</dbReference>
<dbReference type="PANTHER" id="PTHR42648:SF28">
    <property type="entry name" value="TRANSPOSON-ENCODED PROTEIN WITH RIBONUCLEASE H-LIKE AND RETROVIRUS ZINC FINGER-LIKE DOMAINS"/>
    <property type="match status" value="1"/>
</dbReference>
<name>A0A438EQG4_VITVI</name>
<dbReference type="PROSITE" id="PS50994">
    <property type="entry name" value="INTEGRASE"/>
    <property type="match status" value="1"/>
</dbReference>
<accession>A0A438EQG4</accession>
<dbReference type="Gene3D" id="3.30.420.10">
    <property type="entry name" value="Ribonuclease H-like superfamily/Ribonuclease H"/>
    <property type="match status" value="1"/>
</dbReference>
<dbReference type="SUPFAM" id="SSF57756">
    <property type="entry name" value="Retrovirus zinc finger-like domains"/>
    <property type="match status" value="1"/>
</dbReference>
<evidence type="ECO:0000256" key="3">
    <source>
        <dbReference type="PROSITE-ProRule" id="PRU00047"/>
    </source>
</evidence>
<dbReference type="InterPro" id="IPR039537">
    <property type="entry name" value="Retrotran_Ty1/copia-like"/>
</dbReference>
<evidence type="ECO:0000313" key="7">
    <source>
        <dbReference type="EMBL" id="RVW49907.1"/>
    </source>
</evidence>
<comment type="caution">
    <text evidence="7">The sequence shown here is derived from an EMBL/GenBank/DDBJ whole genome shotgun (WGS) entry which is preliminary data.</text>
</comment>
<keyword evidence="1" id="KW-0479">Metal-binding</keyword>
<feature type="domain" description="CCHC-type" evidence="5">
    <location>
        <begin position="251"/>
        <end position="266"/>
    </location>
</feature>
<gene>
    <name evidence="7" type="primary">POLX_4233</name>
    <name evidence="7" type="ORF">CK203_093833</name>
</gene>
<evidence type="ECO:0000256" key="4">
    <source>
        <dbReference type="SAM" id="MobiDB-lite"/>
    </source>
</evidence>
<dbReference type="InterPro" id="IPR043502">
    <property type="entry name" value="DNA/RNA_pol_sf"/>
</dbReference>
<evidence type="ECO:0000313" key="8">
    <source>
        <dbReference type="Proteomes" id="UP000288805"/>
    </source>
</evidence>
<feature type="region of interest" description="Disordered" evidence="4">
    <location>
        <begin position="204"/>
        <end position="241"/>
    </location>
</feature>
<dbReference type="GO" id="GO:0003676">
    <property type="term" value="F:nucleic acid binding"/>
    <property type="evidence" value="ECO:0007669"/>
    <property type="project" value="InterPro"/>
</dbReference>
<dbReference type="PANTHER" id="PTHR42648">
    <property type="entry name" value="TRANSPOSASE, PUTATIVE-RELATED"/>
    <property type="match status" value="1"/>
</dbReference>
<protein>
    <submittedName>
        <fullName evidence="7">Retrovirus-related Pol polyprotein from transposon TNT 1-94</fullName>
    </submittedName>
</protein>
<dbReference type="PROSITE" id="PS50158">
    <property type="entry name" value="ZF_CCHC"/>
    <property type="match status" value="1"/>
</dbReference>
<reference evidence="7 8" key="1">
    <citation type="journal article" date="2018" name="PLoS Genet.">
        <title>Population sequencing reveals clonal diversity and ancestral inbreeding in the grapevine cultivar Chardonnay.</title>
        <authorList>
            <person name="Roach M.J."/>
            <person name="Johnson D.L."/>
            <person name="Bohlmann J."/>
            <person name="van Vuuren H.J."/>
            <person name="Jones S.J."/>
            <person name="Pretorius I.S."/>
            <person name="Schmidt S.A."/>
            <person name="Borneman A.R."/>
        </authorList>
    </citation>
    <scope>NUCLEOTIDE SEQUENCE [LARGE SCALE GENOMIC DNA]</scope>
    <source>
        <strain evidence="8">cv. Chardonnay</strain>
        <tissue evidence="7">Leaf</tissue>
    </source>
</reference>
<dbReference type="InterPro" id="IPR036875">
    <property type="entry name" value="Znf_CCHC_sf"/>
</dbReference>